<name>A0A974H565_XENLA</name>
<evidence type="ECO:0000313" key="1">
    <source>
        <dbReference type="EMBL" id="OCT65284.1"/>
    </source>
</evidence>
<dbReference type="Proteomes" id="UP000694892">
    <property type="component" value="Chromosome 8S"/>
</dbReference>
<sequence length="92" mass="10732">MPINMWCLSQERNTSNQYVVPVSMPINTCFTSQEKIPINTWCPSQERWPMNTYMRTILVLRYMAALFRPRLACVSSGKWQRGSCKIPQTVTN</sequence>
<dbReference type="AlphaFoldDB" id="A0A974H565"/>
<evidence type="ECO:0000313" key="2">
    <source>
        <dbReference type="Proteomes" id="UP000694892"/>
    </source>
</evidence>
<accession>A0A974H565</accession>
<organism evidence="1 2">
    <name type="scientific">Xenopus laevis</name>
    <name type="common">African clawed frog</name>
    <dbReference type="NCBI Taxonomy" id="8355"/>
    <lineage>
        <taxon>Eukaryota</taxon>
        <taxon>Metazoa</taxon>
        <taxon>Chordata</taxon>
        <taxon>Craniata</taxon>
        <taxon>Vertebrata</taxon>
        <taxon>Euteleostomi</taxon>
        <taxon>Amphibia</taxon>
        <taxon>Batrachia</taxon>
        <taxon>Anura</taxon>
        <taxon>Pipoidea</taxon>
        <taxon>Pipidae</taxon>
        <taxon>Xenopodinae</taxon>
        <taxon>Xenopus</taxon>
        <taxon>Xenopus</taxon>
    </lineage>
</organism>
<protein>
    <submittedName>
        <fullName evidence="1">Uncharacterized protein</fullName>
    </submittedName>
</protein>
<dbReference type="EMBL" id="CM004481">
    <property type="protein sequence ID" value="OCT65284.1"/>
    <property type="molecule type" value="Genomic_DNA"/>
</dbReference>
<proteinExistence type="predicted"/>
<gene>
    <name evidence="1" type="ORF">XELAEV_18041523mg</name>
</gene>
<reference evidence="2" key="1">
    <citation type="journal article" date="2016" name="Nature">
        <title>Genome evolution in the allotetraploid frog Xenopus laevis.</title>
        <authorList>
            <person name="Session A.M."/>
            <person name="Uno Y."/>
            <person name="Kwon T."/>
            <person name="Chapman J.A."/>
            <person name="Toyoda A."/>
            <person name="Takahashi S."/>
            <person name="Fukui A."/>
            <person name="Hikosaka A."/>
            <person name="Suzuki A."/>
            <person name="Kondo M."/>
            <person name="van Heeringen S.J."/>
            <person name="Quigley I."/>
            <person name="Heinz S."/>
            <person name="Ogino H."/>
            <person name="Ochi H."/>
            <person name="Hellsten U."/>
            <person name="Lyons J.B."/>
            <person name="Simakov O."/>
            <person name="Putnam N."/>
            <person name="Stites J."/>
            <person name="Kuroki Y."/>
            <person name="Tanaka T."/>
            <person name="Michiue T."/>
            <person name="Watanabe M."/>
            <person name="Bogdanovic O."/>
            <person name="Lister R."/>
            <person name="Georgiou G."/>
            <person name="Paranjpe S.S."/>
            <person name="van Kruijsbergen I."/>
            <person name="Shu S."/>
            <person name="Carlson J."/>
            <person name="Kinoshita T."/>
            <person name="Ohta Y."/>
            <person name="Mawaribuchi S."/>
            <person name="Jenkins J."/>
            <person name="Grimwood J."/>
            <person name="Schmutz J."/>
            <person name="Mitros T."/>
            <person name="Mozaffari S.V."/>
            <person name="Suzuki Y."/>
            <person name="Haramoto Y."/>
            <person name="Yamamoto T.S."/>
            <person name="Takagi C."/>
            <person name="Heald R."/>
            <person name="Miller K."/>
            <person name="Haudenschild C."/>
            <person name="Kitzman J."/>
            <person name="Nakayama T."/>
            <person name="Izutsu Y."/>
            <person name="Robert J."/>
            <person name="Fortriede J."/>
            <person name="Burns K."/>
            <person name="Lotay V."/>
            <person name="Karimi K."/>
            <person name="Yasuoka Y."/>
            <person name="Dichmann D.S."/>
            <person name="Flajnik M.F."/>
            <person name="Houston D.W."/>
            <person name="Shendure J."/>
            <person name="DuPasquier L."/>
            <person name="Vize P.D."/>
            <person name="Zorn A.M."/>
            <person name="Ito M."/>
            <person name="Marcotte E.M."/>
            <person name="Wallingford J.B."/>
            <person name="Ito Y."/>
            <person name="Asashima M."/>
            <person name="Ueno N."/>
            <person name="Matsuda Y."/>
            <person name="Veenstra G.J."/>
            <person name="Fujiyama A."/>
            <person name="Harland R.M."/>
            <person name="Taira M."/>
            <person name="Rokhsar D.S."/>
        </authorList>
    </citation>
    <scope>NUCLEOTIDE SEQUENCE [LARGE SCALE GENOMIC DNA]</scope>
    <source>
        <strain evidence="2">J</strain>
    </source>
</reference>